<dbReference type="AlphaFoldDB" id="A0A813ZET3"/>
<comment type="caution">
    <text evidence="8">The sequence shown here is derived from an EMBL/GenBank/DDBJ whole genome shotgun (WGS) entry which is preliminary data.</text>
</comment>
<evidence type="ECO:0000256" key="3">
    <source>
        <dbReference type="ARBA" id="ARBA00022692"/>
    </source>
</evidence>
<feature type="transmembrane region" description="Helical" evidence="6">
    <location>
        <begin position="118"/>
        <end position="151"/>
    </location>
</feature>
<evidence type="ECO:0000256" key="2">
    <source>
        <dbReference type="ARBA" id="ARBA00010199"/>
    </source>
</evidence>
<name>A0A813ZET3_9BILA</name>
<keyword evidence="5 6" id="KW-0472">Membrane</keyword>
<dbReference type="GO" id="GO:0015297">
    <property type="term" value="F:antiporter activity"/>
    <property type="evidence" value="ECO:0007669"/>
    <property type="project" value="InterPro"/>
</dbReference>
<reference evidence="8" key="1">
    <citation type="submission" date="2021-02" db="EMBL/GenBank/DDBJ databases">
        <authorList>
            <person name="Nowell W R."/>
        </authorList>
    </citation>
    <scope>NUCLEOTIDE SEQUENCE</scope>
    <source>
        <strain evidence="8">Ploen Becks lab</strain>
    </source>
</reference>
<keyword evidence="3 6" id="KW-0812">Transmembrane</keyword>
<comment type="similarity">
    <text evidence="2 6">Belongs to the multi antimicrobial extrusion (MATE) (TC 2.A.66.1) family.</text>
</comment>
<feature type="region of interest" description="Disordered" evidence="7">
    <location>
        <begin position="1"/>
        <end position="20"/>
    </location>
</feature>
<comment type="subcellular location">
    <subcellularLocation>
        <location evidence="1">Membrane</location>
        <topology evidence="1">Multi-pass membrane protein</topology>
    </subcellularLocation>
</comment>
<dbReference type="GO" id="GO:0042910">
    <property type="term" value="F:xenobiotic transmembrane transporter activity"/>
    <property type="evidence" value="ECO:0007669"/>
    <property type="project" value="InterPro"/>
</dbReference>
<dbReference type="GO" id="GO:1990961">
    <property type="term" value="P:xenobiotic detoxification by transmembrane export across the plasma membrane"/>
    <property type="evidence" value="ECO:0007669"/>
    <property type="project" value="InterPro"/>
</dbReference>
<gene>
    <name evidence="8" type="ORF">OXX778_LOCUS11204</name>
</gene>
<dbReference type="EMBL" id="CAJNOC010001868">
    <property type="protein sequence ID" value="CAF0896963.1"/>
    <property type="molecule type" value="Genomic_DNA"/>
</dbReference>
<feature type="transmembrane region" description="Helical" evidence="6">
    <location>
        <begin position="253"/>
        <end position="272"/>
    </location>
</feature>
<dbReference type="Proteomes" id="UP000663879">
    <property type="component" value="Unassembled WGS sequence"/>
</dbReference>
<dbReference type="Pfam" id="PF01554">
    <property type="entry name" value="MatE"/>
    <property type="match status" value="2"/>
</dbReference>
<accession>A0A813ZET3</accession>
<evidence type="ECO:0000256" key="7">
    <source>
        <dbReference type="SAM" id="MobiDB-lite"/>
    </source>
</evidence>
<feature type="region of interest" description="Disordered" evidence="7">
    <location>
        <begin position="497"/>
        <end position="535"/>
    </location>
</feature>
<protein>
    <recommendedName>
        <fullName evidence="6">Multidrug and toxin extrusion protein</fullName>
    </recommendedName>
</protein>
<dbReference type="GO" id="GO:0016020">
    <property type="term" value="C:membrane"/>
    <property type="evidence" value="ECO:0007669"/>
    <property type="project" value="UniProtKB-SubCell"/>
</dbReference>
<evidence type="ECO:0000256" key="5">
    <source>
        <dbReference type="ARBA" id="ARBA00023136"/>
    </source>
</evidence>
<dbReference type="OrthoDB" id="10024397at2759"/>
<dbReference type="InterPro" id="IPR045069">
    <property type="entry name" value="MATE_euk"/>
</dbReference>
<evidence type="ECO:0000313" key="9">
    <source>
        <dbReference type="Proteomes" id="UP000663879"/>
    </source>
</evidence>
<evidence type="ECO:0000256" key="1">
    <source>
        <dbReference type="ARBA" id="ARBA00004141"/>
    </source>
</evidence>
<dbReference type="PANTHER" id="PTHR11206">
    <property type="entry name" value="MULTIDRUG RESISTANCE PROTEIN"/>
    <property type="match status" value="1"/>
</dbReference>
<sequence>MDPGKKTNENFSIETDHKNQRNTQQVVNSFKSEILILASNSVPLILTNFSQTFLPIISLFFCGHIGPNELAAVTLANTFINIGSFSSLVGLSSACDTLFPQLFGSVDRKKVGSVLQKGLLISILSCLPTGGSISVVLSNFCILLIVVLYLLQTELYKPTWSGWKVDCLFDWTEYLKLAIPGFAMLFFEWTNFEIGVIAAGKLERDDISVMSIGIQTIYIAFMIPLGIAISANIRIGQFLGEQSPDKAIYSCKVGFVLALIACFLTSAVIFVCSNYIPIAFTSKIEIIKTASKLLKFLAFAHLLDAMQGYAGGVIKAIGAQFYGFIMVIISFYLIGIPVGIYLLLRTHYRVTGYWIGFTLAATILLIMQAIFIYEIDWHKNARKSYERSILTETTIEKNFASYIEEHKSGNALEACDIVGASACPHKPDNDLKEENFDEYCNKYKSNIECIYKKYKGCDKREKYVEAMESMIKGLKKKAKQISEDCEIEIELVDEKPKDEKKGGKKGKAKDKSHDKKEEAKQSKTTEASDDYEEEEKVTTTTGVPCRINLISTECHNLLQNVQFNPNWSGVLKQKWCNSAGPYHGCLKSHMINCNGAIYQESVSYYEKIQKYIHSTSNVNCPGGLEGCGVNANDVRCKMGVKYGETNKYLSPFVNAYPEDCTLFYRNSSTHYSAVSLQALHDKHINF</sequence>
<evidence type="ECO:0000313" key="8">
    <source>
        <dbReference type="EMBL" id="CAF0896963.1"/>
    </source>
</evidence>
<proteinExistence type="inferred from homology"/>
<evidence type="ECO:0000256" key="4">
    <source>
        <dbReference type="ARBA" id="ARBA00022989"/>
    </source>
</evidence>
<feature type="transmembrane region" description="Helical" evidence="6">
    <location>
        <begin position="351"/>
        <end position="373"/>
    </location>
</feature>
<feature type="transmembrane region" description="Helical" evidence="6">
    <location>
        <begin position="320"/>
        <end position="344"/>
    </location>
</feature>
<feature type="compositionally biased region" description="Basic and acidic residues" evidence="7">
    <location>
        <begin position="509"/>
        <end position="523"/>
    </location>
</feature>
<dbReference type="CDD" id="cd13132">
    <property type="entry name" value="MATE_eukaryotic"/>
    <property type="match status" value="1"/>
</dbReference>
<comment type="caution">
    <text evidence="6">Lacks conserved residue(s) required for the propagation of feature annotation.</text>
</comment>
<keyword evidence="9" id="KW-1185">Reference proteome</keyword>
<dbReference type="InterPro" id="IPR002528">
    <property type="entry name" value="MATE_fam"/>
</dbReference>
<feature type="transmembrane region" description="Helical" evidence="6">
    <location>
        <begin position="178"/>
        <end position="200"/>
    </location>
</feature>
<keyword evidence="4 6" id="KW-1133">Transmembrane helix</keyword>
<feature type="compositionally biased region" description="Basic and acidic residues" evidence="7">
    <location>
        <begin position="1"/>
        <end position="19"/>
    </location>
</feature>
<feature type="transmembrane region" description="Helical" evidence="6">
    <location>
        <begin position="212"/>
        <end position="233"/>
    </location>
</feature>
<feature type="transmembrane region" description="Helical" evidence="6">
    <location>
        <begin position="293"/>
        <end position="314"/>
    </location>
</feature>
<organism evidence="8 9">
    <name type="scientific">Brachionus calyciflorus</name>
    <dbReference type="NCBI Taxonomy" id="104777"/>
    <lineage>
        <taxon>Eukaryota</taxon>
        <taxon>Metazoa</taxon>
        <taxon>Spiralia</taxon>
        <taxon>Gnathifera</taxon>
        <taxon>Rotifera</taxon>
        <taxon>Eurotatoria</taxon>
        <taxon>Monogononta</taxon>
        <taxon>Pseudotrocha</taxon>
        <taxon>Ploima</taxon>
        <taxon>Brachionidae</taxon>
        <taxon>Brachionus</taxon>
    </lineage>
</organism>
<evidence type="ECO:0000256" key="6">
    <source>
        <dbReference type="RuleBase" id="RU004914"/>
    </source>
</evidence>